<name>A0A3S5AKE5_9PLAT</name>
<feature type="region of interest" description="Disordered" evidence="1">
    <location>
        <begin position="42"/>
        <end position="79"/>
    </location>
</feature>
<evidence type="ECO:0000256" key="1">
    <source>
        <dbReference type="SAM" id="MobiDB-lite"/>
    </source>
</evidence>
<keyword evidence="3" id="KW-1185">Reference proteome</keyword>
<evidence type="ECO:0000313" key="2">
    <source>
        <dbReference type="EMBL" id="VEL18762.1"/>
    </source>
</evidence>
<organism evidence="2 3">
    <name type="scientific">Protopolystoma xenopodis</name>
    <dbReference type="NCBI Taxonomy" id="117903"/>
    <lineage>
        <taxon>Eukaryota</taxon>
        <taxon>Metazoa</taxon>
        <taxon>Spiralia</taxon>
        <taxon>Lophotrochozoa</taxon>
        <taxon>Platyhelminthes</taxon>
        <taxon>Monogenea</taxon>
        <taxon>Polyopisthocotylea</taxon>
        <taxon>Polystomatidea</taxon>
        <taxon>Polystomatidae</taxon>
        <taxon>Protopolystoma</taxon>
    </lineage>
</organism>
<proteinExistence type="predicted"/>
<comment type="caution">
    <text evidence="2">The sequence shown here is derived from an EMBL/GenBank/DDBJ whole genome shotgun (WGS) entry which is preliminary data.</text>
</comment>
<reference evidence="2" key="1">
    <citation type="submission" date="2018-11" db="EMBL/GenBank/DDBJ databases">
        <authorList>
            <consortium name="Pathogen Informatics"/>
        </authorList>
    </citation>
    <scope>NUCLEOTIDE SEQUENCE</scope>
</reference>
<sequence length="178" mass="19359">MFYFGVADFSELDFLFLFSSRFNLLCRLILAWCLQPLSSGPRAASKAPTGSPPQRACLPPRSATAQRLTRTPARPTTASSICARQPALTTSLSPVSPVSLGNRRGGGLRQQRSMQLQTVPDTRANLRQATVSGAAPIHSIARPSGLRYQHHCTLCSQKQEAGVCWLSDCWATLLLFSV</sequence>
<accession>A0A3S5AKE5</accession>
<dbReference type="AlphaFoldDB" id="A0A3S5AKE5"/>
<dbReference type="EMBL" id="CAAALY010038517">
    <property type="protein sequence ID" value="VEL18762.1"/>
    <property type="molecule type" value="Genomic_DNA"/>
</dbReference>
<dbReference type="Proteomes" id="UP000784294">
    <property type="component" value="Unassembled WGS sequence"/>
</dbReference>
<feature type="compositionally biased region" description="Low complexity" evidence="1">
    <location>
        <begin position="63"/>
        <end position="78"/>
    </location>
</feature>
<evidence type="ECO:0000313" key="3">
    <source>
        <dbReference type="Proteomes" id="UP000784294"/>
    </source>
</evidence>
<protein>
    <submittedName>
        <fullName evidence="2">Uncharacterized protein</fullName>
    </submittedName>
</protein>
<gene>
    <name evidence="2" type="ORF">PXEA_LOCUS12202</name>
</gene>